<evidence type="ECO:0000256" key="3">
    <source>
        <dbReference type="ARBA" id="ARBA00022500"/>
    </source>
</evidence>
<gene>
    <name evidence="19" type="primary">WBGene00279813</name>
</gene>
<dbReference type="GO" id="GO:0007608">
    <property type="term" value="P:sensory perception of smell"/>
    <property type="evidence" value="ECO:0007669"/>
    <property type="project" value="UniProtKB-KW"/>
</dbReference>
<dbReference type="EnsemblMetazoa" id="PPA41444.1">
    <property type="protein sequence ID" value="PPA41444.1"/>
    <property type="gene ID" value="WBGene00279813"/>
</dbReference>
<reference evidence="20" key="1">
    <citation type="journal article" date="2008" name="Nat. Genet.">
        <title>The Pristionchus pacificus genome provides a unique perspective on nematode lifestyle and parasitism.</title>
        <authorList>
            <person name="Dieterich C."/>
            <person name="Clifton S.W."/>
            <person name="Schuster L.N."/>
            <person name="Chinwalla A."/>
            <person name="Delehaunty K."/>
            <person name="Dinkelacker I."/>
            <person name="Fulton L."/>
            <person name="Fulton R."/>
            <person name="Godfrey J."/>
            <person name="Minx P."/>
            <person name="Mitreva M."/>
            <person name="Roeseler W."/>
            <person name="Tian H."/>
            <person name="Witte H."/>
            <person name="Yang S.P."/>
            <person name="Wilson R.K."/>
            <person name="Sommer R.J."/>
        </authorList>
    </citation>
    <scope>NUCLEOTIDE SEQUENCE [LARGE SCALE GENOMIC DNA]</scope>
    <source>
        <strain evidence="20">PS312</strain>
    </source>
</reference>
<evidence type="ECO:0000256" key="8">
    <source>
        <dbReference type="ARBA" id="ARBA00023069"/>
    </source>
</evidence>
<dbReference type="GO" id="GO:0006935">
    <property type="term" value="P:chemotaxis"/>
    <property type="evidence" value="ECO:0007669"/>
    <property type="project" value="UniProtKB-KW"/>
</dbReference>
<evidence type="ECO:0000256" key="18">
    <source>
        <dbReference type="ARBA" id="ARBA00082489"/>
    </source>
</evidence>
<dbReference type="InterPro" id="IPR019423">
    <property type="entry name" value="7TM_GPCR_serpentine_rcpt_Srj"/>
</dbReference>
<keyword evidence="4" id="KW-0716">Sensory transduction</keyword>
<evidence type="ECO:0000256" key="6">
    <source>
        <dbReference type="ARBA" id="ARBA00022725"/>
    </source>
</evidence>
<keyword evidence="2" id="KW-1003">Cell membrane</keyword>
<name>A0A2A6CQR8_PRIPA</name>
<dbReference type="SUPFAM" id="SSF81321">
    <property type="entry name" value="Family A G protein-coupled receptor-like"/>
    <property type="match status" value="3"/>
</dbReference>
<dbReference type="OrthoDB" id="191139at2759"/>
<keyword evidence="9" id="KW-0472">Membrane</keyword>
<dbReference type="Pfam" id="PF10326">
    <property type="entry name" value="7TM_GPCR_Str"/>
    <property type="match status" value="4"/>
</dbReference>
<dbReference type="GO" id="GO:0060170">
    <property type="term" value="C:ciliary membrane"/>
    <property type="evidence" value="ECO:0007669"/>
    <property type="project" value="UniProtKB-SubCell"/>
</dbReference>
<evidence type="ECO:0000256" key="13">
    <source>
        <dbReference type="ARBA" id="ARBA00054965"/>
    </source>
</evidence>
<accession>A0A2A6CQR8</accession>
<dbReference type="PANTHER" id="PTHR45907">
    <property type="entry name" value="SERPENTINE RECEPTOR, CLASS J"/>
    <property type="match status" value="1"/>
</dbReference>
<protein>
    <recommendedName>
        <fullName evidence="16">Serpentine receptor class r-10</fullName>
    </recommendedName>
    <alternativeName>
        <fullName evidence="17">Odorant response abnormal protein 10</fullName>
    </alternativeName>
    <alternativeName>
        <fullName evidence="18">Olfactory receptor 10</fullName>
    </alternativeName>
</protein>
<comment type="subunit">
    <text evidence="15">Interacts with odr-4.</text>
</comment>
<keyword evidence="10" id="KW-0675">Receptor</keyword>
<keyword evidence="8" id="KW-0969">Cilium</keyword>
<keyword evidence="12" id="KW-0966">Cell projection</keyword>
<keyword evidence="5" id="KW-0812">Transmembrane</keyword>
<organism evidence="19 20">
    <name type="scientific">Pristionchus pacificus</name>
    <name type="common">Parasitic nematode worm</name>
    <dbReference type="NCBI Taxonomy" id="54126"/>
    <lineage>
        <taxon>Eukaryota</taxon>
        <taxon>Metazoa</taxon>
        <taxon>Ecdysozoa</taxon>
        <taxon>Nematoda</taxon>
        <taxon>Chromadorea</taxon>
        <taxon>Rhabditida</taxon>
        <taxon>Rhabditina</taxon>
        <taxon>Diplogasteromorpha</taxon>
        <taxon>Diplogasteroidea</taxon>
        <taxon>Neodiplogasteridae</taxon>
        <taxon>Pristionchus</taxon>
    </lineage>
</organism>
<dbReference type="PANTHER" id="PTHR45907:SF16">
    <property type="entry name" value="SERPENTINE RECEPTOR, CLASS J"/>
    <property type="match status" value="1"/>
</dbReference>
<sequence length="1380" mass="156514">MPLRSLLKVADHSLDVNPIIVLVPVGILSELFESGSLEHQRVLAQHQLSRSSAELLMPEQWKVFVIEGEVNVEHSMIKAEATMVDDSSALKTVLLVGIVALSVSWESISTRTFDCLVTTVQHRRHHAGDTGNRRLASPSKHVTVSGIVTNCLLIYCIRRHTKLSLGAYKQLLTIFASFDSFLTALHAIIDPKILIVNSTFGIISNSPFLTEDRELPSFYCSCFSVPFALMNIHFLYRYWTVSRPHLIPHFSSKIIHICSRCSCCGRIHCLVSAMSAWLYNSAVELLSSEFESRLGKNLTRGWIVMDWNDPAELPRLFPSFLIFDSIMIIPLSMAFTLGILTGIRCAWKISRSSSANLQLRLFIAVIAQTLVPLVCVYFPYFCCITLTYLHLPVSVMAYLCFFLTSCFPAWDAIIIILLMSDYRHAVLNMLKRLRPTTIEGISQTSMVRQAIEDAHGGKFPFIFFMAGILTNCLLIYCIRRHTKLSLGAYKQLLTIFASFDLYLTTLHALIDPVLAHLTPVICDNFQKILIVNSTFGLNSNSPFLPVDRALPSFYCSCYSVPFALMNIHFLYRYWTVSRPHLIRLFSSKLFISGLVTVTAGEFVAWFLLCQHGLSGEVYNSAVELLRSEFERRYGKNRTEGWVVMDWNDPAELPRLFPSFIVFDSIMLVSLSMALTLGGIQRAWKTSRSSANLQLRLFIAVIAQTLVPSVCVYFPFFCCVTLPFLRVDASVAADLCFFLTSCFPAWDAVIVIFLMADYRHAVANMMGRLKPTTIPGLSQTSMVMTIVRSCLLRKRHSISSGLELITLYTNHEAYFSMITLFDRCGLGRESTVWMQATEAIEKTHLVAGIVTNVVLLYCIRRHTRLSLGAYKQLLTIFASFDLFLTILHGVIEPKMIIIDSVFGIHSANGFMDRMVVCLYCSCFSVPFALLNIHFLYRYWTASRPHLIRLFSSKPFIVLLVALPIMEFIVWFLLCMYGLSGQTYDRAVEILRTEFELRYEQNVTEGWIIMNWQNRSETARLVPTLLAYDIIMAISLTLAVTLGILTFNGIRRTWKVSRSKANLQLRLFIAVIAQTLVPFVCVYFPYFCVLTFTPLRLPVSGMADLCFFLTSCFPAWDAVIIITLMTDYRHAVTSQFSRFIKPATLPGMSQMTTMVWSRVGIAGSSAQPSMWRRETTTVMVNLTFSSNWVCGTVSNRAVSGVSLNLILLFAIRRFTKTSVGSYKYLLTAFASYDIFLSVLHAAVKPRAIIIGSIYGMCSLSEDRVRQRITSVYCACFTVPFALMIIHFLYRFWSIRYPHLIALFSNKRFVAAISTYPVLQFVEWYMFAYYGTTGEGPEIGKVILSEESARRFEKGLQEGWLIFNYWVCSRSLHFAHSLATLTR</sequence>
<keyword evidence="11" id="KW-0325">Glycoprotein</keyword>
<accession>A0A8R1Z1L6</accession>
<proteinExistence type="inferred from homology"/>
<keyword evidence="3" id="KW-0145">Chemotaxis</keyword>
<evidence type="ECO:0000256" key="15">
    <source>
        <dbReference type="ARBA" id="ARBA00064300"/>
    </source>
</evidence>
<dbReference type="FunFam" id="1.20.1070.10:FF:000128">
    <property type="entry name" value="Seven TM Receptor"/>
    <property type="match status" value="1"/>
</dbReference>
<reference evidence="19" key="2">
    <citation type="submission" date="2022-06" db="UniProtKB">
        <authorList>
            <consortium name="EnsemblMetazoa"/>
        </authorList>
    </citation>
    <scope>IDENTIFICATION</scope>
    <source>
        <strain evidence="19">PS312</strain>
    </source>
</reference>
<evidence type="ECO:0000256" key="7">
    <source>
        <dbReference type="ARBA" id="ARBA00022989"/>
    </source>
</evidence>
<evidence type="ECO:0000256" key="11">
    <source>
        <dbReference type="ARBA" id="ARBA00023180"/>
    </source>
</evidence>
<evidence type="ECO:0000256" key="17">
    <source>
        <dbReference type="ARBA" id="ARBA00078653"/>
    </source>
</evidence>
<evidence type="ECO:0000256" key="4">
    <source>
        <dbReference type="ARBA" id="ARBA00022606"/>
    </source>
</evidence>
<evidence type="ECO:0000256" key="16">
    <source>
        <dbReference type="ARBA" id="ARBA00067967"/>
    </source>
</evidence>
<evidence type="ECO:0000256" key="1">
    <source>
        <dbReference type="ARBA" id="ARBA00004272"/>
    </source>
</evidence>
<comment type="similarity">
    <text evidence="14">Belongs to the nematode receptor-like protein str family.</text>
</comment>
<evidence type="ECO:0000256" key="5">
    <source>
        <dbReference type="ARBA" id="ARBA00022692"/>
    </source>
</evidence>
<evidence type="ECO:0000256" key="12">
    <source>
        <dbReference type="ARBA" id="ARBA00023273"/>
    </source>
</evidence>
<evidence type="ECO:0000313" key="19">
    <source>
        <dbReference type="EnsemblMetazoa" id="PPA41444.1"/>
    </source>
</evidence>
<keyword evidence="20" id="KW-1185">Reference proteome</keyword>
<dbReference type="InterPro" id="IPR019428">
    <property type="entry name" value="7TM_GPCR_serpentine_rcpt_Str"/>
</dbReference>
<dbReference type="Proteomes" id="UP000005239">
    <property type="component" value="Unassembled WGS sequence"/>
</dbReference>
<evidence type="ECO:0000313" key="20">
    <source>
        <dbReference type="Proteomes" id="UP000005239"/>
    </source>
</evidence>
<comment type="subcellular location">
    <subcellularLocation>
        <location evidence="1">Cell projection</location>
        <location evidence="1">Cilium membrane</location>
        <topology evidence="1">Multi-pass membrane protein</topology>
    </subcellularLocation>
</comment>
<evidence type="ECO:0000256" key="9">
    <source>
        <dbReference type="ARBA" id="ARBA00023136"/>
    </source>
</evidence>
<evidence type="ECO:0000256" key="10">
    <source>
        <dbReference type="ARBA" id="ARBA00023170"/>
    </source>
</evidence>
<evidence type="ECO:0000256" key="2">
    <source>
        <dbReference type="ARBA" id="ARBA00022475"/>
    </source>
</evidence>
<keyword evidence="7" id="KW-1133">Transmembrane helix</keyword>
<comment type="function">
    <text evidence="13">An odorant receptor which affects chemotaxis to the volatile odorant diacetyl. Specifies AWA neuronal cell fate via the odr-7 pathway.</text>
</comment>
<evidence type="ECO:0000256" key="14">
    <source>
        <dbReference type="ARBA" id="ARBA00061678"/>
    </source>
</evidence>
<keyword evidence="6" id="KW-0552">Olfaction</keyword>
<dbReference type="Gene3D" id="1.20.1070.10">
    <property type="entry name" value="Rhodopsin 7-helix transmembrane proteins"/>
    <property type="match status" value="2"/>
</dbReference>